<reference evidence="3" key="1">
    <citation type="submission" date="2016-11" db="UniProtKB">
        <authorList>
            <consortium name="WormBaseParasite"/>
        </authorList>
    </citation>
    <scope>IDENTIFICATION</scope>
</reference>
<evidence type="ECO:0000313" key="2">
    <source>
        <dbReference type="Proteomes" id="UP000095281"/>
    </source>
</evidence>
<organism evidence="2 3">
    <name type="scientific">Meloidogyne hapla</name>
    <name type="common">Root-knot nematode worm</name>
    <dbReference type="NCBI Taxonomy" id="6305"/>
    <lineage>
        <taxon>Eukaryota</taxon>
        <taxon>Metazoa</taxon>
        <taxon>Ecdysozoa</taxon>
        <taxon>Nematoda</taxon>
        <taxon>Chromadorea</taxon>
        <taxon>Rhabditida</taxon>
        <taxon>Tylenchina</taxon>
        <taxon>Tylenchomorpha</taxon>
        <taxon>Tylenchoidea</taxon>
        <taxon>Meloidogynidae</taxon>
        <taxon>Meloidogyninae</taxon>
        <taxon>Meloidogyne</taxon>
    </lineage>
</organism>
<dbReference type="Proteomes" id="UP000095281">
    <property type="component" value="Unplaced"/>
</dbReference>
<protein>
    <submittedName>
        <fullName evidence="3">TBP-binding domain-containing protein</fullName>
    </submittedName>
</protein>
<feature type="region of interest" description="Disordered" evidence="1">
    <location>
        <begin position="1"/>
        <end position="108"/>
    </location>
</feature>
<feature type="compositionally biased region" description="Acidic residues" evidence="1">
    <location>
        <begin position="56"/>
        <end position="65"/>
    </location>
</feature>
<dbReference type="WBParaSite" id="MhA1_Contig706.frz3.gene3">
    <property type="protein sequence ID" value="MhA1_Contig706.frz3.gene3"/>
    <property type="gene ID" value="MhA1_Contig706.frz3.gene3"/>
</dbReference>
<keyword evidence="2" id="KW-1185">Reference proteome</keyword>
<proteinExistence type="predicted"/>
<name>A0A1I8BX96_MELHA</name>
<accession>A0A1I8BX96</accession>
<feature type="compositionally biased region" description="Polar residues" evidence="1">
    <location>
        <begin position="127"/>
        <end position="136"/>
    </location>
</feature>
<feature type="region of interest" description="Disordered" evidence="1">
    <location>
        <begin position="124"/>
        <end position="164"/>
    </location>
</feature>
<dbReference type="AlphaFoldDB" id="A0A1I8BX96"/>
<sequence length="164" mass="17864">MNYILDYGSDSDTSENGNDQKDIGGVSNDCSKAPRQHAIADVDSSDTEFFGSTKEESEDSDEEDNGMEKNGEDETEELLNDISKDCLSMDIQSTTGASTPGGASVYSPRPLLAEEEAALLEADENQFNEQEQSKVNVQLPASPPGKQKKNKFLSLNSKKTKPLY</sequence>
<evidence type="ECO:0000313" key="3">
    <source>
        <dbReference type="WBParaSite" id="MhA1_Contig706.frz3.gene3"/>
    </source>
</evidence>
<evidence type="ECO:0000256" key="1">
    <source>
        <dbReference type="SAM" id="MobiDB-lite"/>
    </source>
</evidence>